<dbReference type="InterPro" id="IPR023088">
    <property type="entry name" value="PDEase"/>
</dbReference>
<dbReference type="PANTHER" id="PTHR11347">
    <property type="entry name" value="CYCLIC NUCLEOTIDE PHOSPHODIESTERASE"/>
    <property type="match status" value="1"/>
</dbReference>
<evidence type="ECO:0000256" key="3">
    <source>
        <dbReference type="ARBA" id="ARBA00022801"/>
    </source>
</evidence>
<feature type="region of interest" description="Disordered" evidence="8">
    <location>
        <begin position="1"/>
        <end position="45"/>
    </location>
</feature>
<evidence type="ECO:0000256" key="4">
    <source>
        <dbReference type="PIRSR" id="PIRSR623088-1"/>
    </source>
</evidence>
<dbReference type="EC" id="3.1.4.-" evidence="7"/>
<keyword evidence="2 6" id="KW-0479">Metal-binding</keyword>
<dbReference type="InterPro" id="IPR002073">
    <property type="entry name" value="PDEase_catalytic_dom"/>
</dbReference>
<dbReference type="Proteomes" id="UP000835206">
    <property type="component" value="Chromosome 6"/>
</dbReference>
<feature type="binding site" evidence="5">
    <location>
        <position position="410"/>
    </location>
    <ligand>
        <name>AMP</name>
        <dbReference type="ChEBI" id="CHEBI:456215"/>
    </ligand>
</feature>
<evidence type="ECO:0000256" key="7">
    <source>
        <dbReference type="RuleBase" id="RU363067"/>
    </source>
</evidence>
<dbReference type="PROSITE" id="PS00126">
    <property type="entry name" value="PDEASE_I_1"/>
    <property type="match status" value="1"/>
</dbReference>
<feature type="region of interest" description="Disordered" evidence="8">
    <location>
        <begin position="72"/>
        <end position="151"/>
    </location>
</feature>
<evidence type="ECO:0000256" key="6">
    <source>
        <dbReference type="PIRSR" id="PIRSR623088-3"/>
    </source>
</evidence>
<feature type="binding site" evidence="6">
    <location>
        <position position="373"/>
    </location>
    <ligand>
        <name>Zn(2+)</name>
        <dbReference type="ChEBI" id="CHEBI:29105"/>
        <label>1</label>
    </ligand>
</feature>
<evidence type="ECO:0000256" key="2">
    <source>
        <dbReference type="ARBA" id="ARBA00022723"/>
    </source>
</evidence>
<reference evidence="11" key="1">
    <citation type="submission" date="2025-08" db="UniProtKB">
        <authorList>
            <consortium name="RefSeq"/>
        </authorList>
    </citation>
    <scope>IDENTIFICATION</scope>
</reference>
<dbReference type="SUPFAM" id="SSF109604">
    <property type="entry name" value="HD-domain/PDEase-like"/>
    <property type="match status" value="1"/>
</dbReference>
<comment type="cofactor">
    <cofactor evidence="7">
        <name>a divalent metal cation</name>
        <dbReference type="ChEBI" id="CHEBI:60240"/>
    </cofactor>
    <text evidence="7">Binds 2 divalent metal cations per subunit. Site 1 may preferentially bind zinc ions, while site 2 has a preference for magnesium and/or manganese ions.</text>
</comment>
<name>A0A9B2JGN7_BOMTE</name>
<dbReference type="AlphaFoldDB" id="A0A9B2JGN7"/>
<evidence type="ECO:0000259" key="9">
    <source>
        <dbReference type="PROSITE" id="PS51845"/>
    </source>
</evidence>
<dbReference type="GO" id="GO:0007165">
    <property type="term" value="P:signal transduction"/>
    <property type="evidence" value="ECO:0007669"/>
    <property type="project" value="InterPro"/>
</dbReference>
<dbReference type="Pfam" id="PF08499">
    <property type="entry name" value="PDEase_I_N"/>
    <property type="match status" value="1"/>
</dbReference>
<dbReference type="InterPro" id="IPR036971">
    <property type="entry name" value="PDEase_catalytic_dom_sf"/>
</dbReference>
<feature type="binding site" evidence="6">
    <location>
        <position position="410"/>
    </location>
    <ligand>
        <name>Zn(2+)</name>
        <dbReference type="ChEBI" id="CHEBI:29105"/>
        <label>2</label>
    </ligand>
</feature>
<feature type="binding site" evidence="6">
    <location>
        <position position="517"/>
    </location>
    <ligand>
        <name>Zn(2+)</name>
        <dbReference type="ChEBI" id="CHEBI:29105"/>
        <label>1</label>
    </ligand>
</feature>
<feature type="binding site" evidence="6">
    <location>
        <position position="409"/>
    </location>
    <ligand>
        <name>Zn(2+)</name>
        <dbReference type="ChEBI" id="CHEBI:29105"/>
        <label>1</label>
    </ligand>
</feature>
<dbReference type="PRINTS" id="PR00387">
    <property type="entry name" value="PDIESTERASE1"/>
</dbReference>
<keyword evidence="10" id="KW-1185">Reference proteome</keyword>
<feature type="compositionally biased region" description="Basic and acidic residues" evidence="8">
    <location>
        <begin position="635"/>
        <end position="669"/>
    </location>
</feature>
<dbReference type="GO" id="GO:0004114">
    <property type="term" value="F:3',5'-cyclic-nucleotide phosphodiesterase activity"/>
    <property type="evidence" value="ECO:0007669"/>
    <property type="project" value="InterPro"/>
</dbReference>
<dbReference type="GO" id="GO:0046872">
    <property type="term" value="F:metal ion binding"/>
    <property type="evidence" value="ECO:0007669"/>
    <property type="project" value="UniProtKB-KW"/>
</dbReference>
<evidence type="ECO:0000313" key="11">
    <source>
        <dbReference type="RefSeq" id="XP_012164673.1"/>
    </source>
</evidence>
<dbReference type="SMART" id="SM00471">
    <property type="entry name" value="HDc"/>
    <property type="match status" value="1"/>
</dbReference>
<feature type="binding site" evidence="5">
    <location>
        <begin position="369"/>
        <end position="373"/>
    </location>
    <ligand>
        <name>AMP</name>
        <dbReference type="ChEBI" id="CHEBI:456215"/>
    </ligand>
</feature>
<feature type="domain" description="PDEase" evidence="9">
    <location>
        <begin position="292"/>
        <end position="638"/>
    </location>
</feature>
<organism evidence="10 11">
    <name type="scientific">Bombus terrestris</name>
    <name type="common">Buff-tailed bumblebee</name>
    <name type="synonym">Apis terrestris</name>
    <dbReference type="NCBI Taxonomy" id="30195"/>
    <lineage>
        <taxon>Eukaryota</taxon>
        <taxon>Metazoa</taxon>
        <taxon>Ecdysozoa</taxon>
        <taxon>Arthropoda</taxon>
        <taxon>Hexapoda</taxon>
        <taxon>Insecta</taxon>
        <taxon>Pterygota</taxon>
        <taxon>Neoptera</taxon>
        <taxon>Endopterygota</taxon>
        <taxon>Hymenoptera</taxon>
        <taxon>Apocrita</taxon>
        <taxon>Aculeata</taxon>
        <taxon>Apoidea</taxon>
        <taxon>Anthophila</taxon>
        <taxon>Apidae</taxon>
        <taxon>Bombus</taxon>
        <taxon>Bombus</taxon>
    </lineage>
</organism>
<evidence type="ECO:0000313" key="10">
    <source>
        <dbReference type="Proteomes" id="UP000835206"/>
    </source>
</evidence>
<feature type="active site" description="Proton donor" evidence="4">
    <location>
        <position position="369"/>
    </location>
</feature>
<dbReference type="InterPro" id="IPR003607">
    <property type="entry name" value="HD/PDEase_dom"/>
</dbReference>
<feature type="compositionally biased region" description="Low complexity" evidence="8">
    <location>
        <begin position="127"/>
        <end position="137"/>
    </location>
</feature>
<dbReference type="PROSITE" id="PS51845">
    <property type="entry name" value="PDEASE_I_2"/>
    <property type="match status" value="1"/>
</dbReference>
<comment type="similarity">
    <text evidence="7">Belongs to the cyclic nucleotide phosphodiesterase family.</text>
</comment>
<accession>A0A9B2JGN7</accession>
<sequence>MMSRQSKDPVQKCHSDPGAASTGSTPCSPGKRISRRIVPGIPSSSNTRKCVLTLDGYSYVIVASPPDRRVTRDDIAVSSPGASPNVNATTSCTSTTSSRLHNPSSPGRNGQLSKQGTLTIVRRSSGKSKSIGGSFESSPPPHSPDTLSSSQSVDLDEILDNVDLTTDSLPAVDTPDACDKAALRLRCLLRQLQHGEISAELLQRNLHYAARVLEAVFLDETKRLADEDDELSEVQPDAVPPEVREWLASTFTRQLATTRRKADEKPKFRSVAHAIRAGIFVDRIYRRVTNIAFMQFPPEVVRVLKTLDDWSFDVFSLNEAAMGAPVKYLGYDLLNRYGMIHKFKVPATVLECFLGRVEEGYCRHRNPYHNNLHAADVAQTMHYILCQVGLMNWLTDLEIFATLVAAIIHDYEHTGTTNNFHVMSGSDTALLYNDRAVLENHHISASFRILREDECNILQNLSREEFREFRSLVIDMVLATDMSFHFQQLKNMKNILSLAEPSVDKSKAVSLVLHCCDISHPAKRWDLHHRWTMQLLEEFFRQGDKENALGLPFSPLCDRNNTLVAESQIGFIEFIVEPSMQVCSDMLETVLAPLNIKENVDESNDGSVGESKRFKIGKPWIPCLGDNKKIWKEQAVRDAEARAQKEQAQKEQAQKEQEQKAGSESREDSDTTQPASEE</sequence>
<dbReference type="InterPro" id="IPR013706">
    <property type="entry name" value="PDE1_N"/>
</dbReference>
<dbReference type="Gene3D" id="1.10.1300.10">
    <property type="entry name" value="3'5'-cyclic nucleotide phosphodiesterase, catalytic domain"/>
    <property type="match status" value="1"/>
</dbReference>
<evidence type="ECO:0000256" key="1">
    <source>
        <dbReference type="ARBA" id="ARBA00022535"/>
    </source>
</evidence>
<dbReference type="OrthoDB" id="189220at2759"/>
<gene>
    <name evidence="11" type="primary">LOC100643404</name>
</gene>
<keyword evidence="1" id="KW-0140">cGMP</keyword>
<dbReference type="FunFam" id="1.10.1300.10:FF:000032">
    <property type="entry name" value="Phosphodiesterase"/>
    <property type="match status" value="1"/>
</dbReference>
<dbReference type="Pfam" id="PF00233">
    <property type="entry name" value="PDEase_I"/>
    <property type="match status" value="1"/>
</dbReference>
<proteinExistence type="inferred from homology"/>
<dbReference type="RefSeq" id="XP_012164673.1">
    <property type="nucleotide sequence ID" value="XM_012309283.3"/>
</dbReference>
<keyword evidence="3 7" id="KW-0378">Hydrolase</keyword>
<evidence type="ECO:0000256" key="8">
    <source>
        <dbReference type="SAM" id="MobiDB-lite"/>
    </source>
</evidence>
<feature type="compositionally biased region" description="Polar residues" evidence="8">
    <location>
        <begin position="99"/>
        <end position="118"/>
    </location>
</feature>
<feature type="binding site" evidence="5">
    <location>
        <position position="517"/>
    </location>
    <ligand>
        <name>AMP</name>
        <dbReference type="ChEBI" id="CHEBI:456215"/>
    </ligand>
</feature>
<feature type="binding site" evidence="6">
    <location>
        <position position="410"/>
    </location>
    <ligand>
        <name>Zn(2+)</name>
        <dbReference type="ChEBI" id="CHEBI:29105"/>
        <label>1</label>
    </ligand>
</feature>
<feature type="region of interest" description="Disordered" evidence="8">
    <location>
        <begin position="635"/>
        <end position="678"/>
    </location>
</feature>
<evidence type="ECO:0000256" key="5">
    <source>
        <dbReference type="PIRSR" id="PIRSR623088-2"/>
    </source>
</evidence>
<feature type="binding site" evidence="5">
    <location>
        <position position="568"/>
    </location>
    <ligand>
        <name>AMP</name>
        <dbReference type="ChEBI" id="CHEBI:456215"/>
    </ligand>
</feature>
<dbReference type="InterPro" id="IPR023174">
    <property type="entry name" value="PDEase_CS"/>
</dbReference>
<feature type="compositionally biased region" description="Basic and acidic residues" evidence="8">
    <location>
        <begin position="1"/>
        <end position="15"/>
    </location>
</feature>
<dbReference type="CDD" id="cd00077">
    <property type="entry name" value="HDc"/>
    <property type="match status" value="1"/>
</dbReference>
<dbReference type="GeneID" id="100643404"/>
<protein>
    <recommendedName>
        <fullName evidence="7">Phosphodiesterase</fullName>
        <ecNumber evidence="7">3.1.4.-</ecNumber>
    </recommendedName>
</protein>
<feature type="compositionally biased region" description="Low complexity" evidence="8">
    <location>
        <begin position="89"/>
        <end position="98"/>
    </location>
</feature>